<evidence type="ECO:0000313" key="2">
    <source>
        <dbReference type="EMBL" id="KDQ16581.1"/>
    </source>
</evidence>
<proteinExistence type="predicted"/>
<dbReference type="HOGENOM" id="CLU_2557984_0_0_1"/>
<keyword evidence="1" id="KW-0812">Transmembrane</keyword>
<keyword evidence="1" id="KW-1133">Transmembrane helix</keyword>
<name>A0A067MYG1_BOTB1</name>
<keyword evidence="3" id="KW-1185">Reference proteome</keyword>
<dbReference type="AlphaFoldDB" id="A0A067MYG1"/>
<keyword evidence="1" id="KW-0472">Membrane</keyword>
<organism evidence="2 3">
    <name type="scientific">Botryobasidium botryosum (strain FD-172 SS1)</name>
    <dbReference type="NCBI Taxonomy" id="930990"/>
    <lineage>
        <taxon>Eukaryota</taxon>
        <taxon>Fungi</taxon>
        <taxon>Dikarya</taxon>
        <taxon>Basidiomycota</taxon>
        <taxon>Agaricomycotina</taxon>
        <taxon>Agaricomycetes</taxon>
        <taxon>Cantharellales</taxon>
        <taxon>Botryobasidiaceae</taxon>
        <taxon>Botryobasidium</taxon>
    </lineage>
</organism>
<dbReference type="EMBL" id="KL198027">
    <property type="protein sequence ID" value="KDQ16581.1"/>
    <property type="molecule type" value="Genomic_DNA"/>
</dbReference>
<accession>A0A067MYG1</accession>
<protein>
    <submittedName>
        <fullName evidence="2">Uncharacterized protein</fullName>
    </submittedName>
</protein>
<sequence>MRPISAQPSGQSQPMIAAQPVIANENDKNSIREENIPTPPAWNPFRMRGGCGPITCTLAALGGSLVFCCAYLRCEQKMSCHD</sequence>
<feature type="transmembrane region" description="Helical" evidence="1">
    <location>
        <begin position="52"/>
        <end position="72"/>
    </location>
</feature>
<dbReference type="Proteomes" id="UP000027195">
    <property type="component" value="Unassembled WGS sequence"/>
</dbReference>
<gene>
    <name evidence="2" type="ORF">BOTBODRAFT_253006</name>
</gene>
<dbReference type="InParanoid" id="A0A067MYG1"/>
<evidence type="ECO:0000313" key="3">
    <source>
        <dbReference type="Proteomes" id="UP000027195"/>
    </source>
</evidence>
<reference evidence="3" key="1">
    <citation type="journal article" date="2014" name="Proc. Natl. Acad. Sci. U.S.A.">
        <title>Extensive sampling of basidiomycete genomes demonstrates inadequacy of the white-rot/brown-rot paradigm for wood decay fungi.</title>
        <authorList>
            <person name="Riley R."/>
            <person name="Salamov A.A."/>
            <person name="Brown D.W."/>
            <person name="Nagy L.G."/>
            <person name="Floudas D."/>
            <person name="Held B.W."/>
            <person name="Levasseur A."/>
            <person name="Lombard V."/>
            <person name="Morin E."/>
            <person name="Otillar R."/>
            <person name="Lindquist E.A."/>
            <person name="Sun H."/>
            <person name="LaButti K.M."/>
            <person name="Schmutz J."/>
            <person name="Jabbour D."/>
            <person name="Luo H."/>
            <person name="Baker S.E."/>
            <person name="Pisabarro A.G."/>
            <person name="Walton J.D."/>
            <person name="Blanchette R.A."/>
            <person name="Henrissat B."/>
            <person name="Martin F."/>
            <person name="Cullen D."/>
            <person name="Hibbett D.S."/>
            <person name="Grigoriev I.V."/>
        </authorList>
    </citation>
    <scope>NUCLEOTIDE SEQUENCE [LARGE SCALE GENOMIC DNA]</scope>
    <source>
        <strain evidence="3">FD-172 SS1</strain>
    </source>
</reference>
<evidence type="ECO:0000256" key="1">
    <source>
        <dbReference type="SAM" id="Phobius"/>
    </source>
</evidence>